<keyword evidence="2" id="KW-1185">Reference proteome</keyword>
<comment type="caution">
    <text evidence="1">The sequence shown here is derived from an EMBL/GenBank/DDBJ whole genome shotgun (WGS) entry which is preliminary data.</text>
</comment>
<evidence type="ECO:0000313" key="1">
    <source>
        <dbReference type="EMBL" id="KAJ0052208.1"/>
    </source>
</evidence>
<organism evidence="1 2">
    <name type="scientific">Pistacia integerrima</name>
    <dbReference type="NCBI Taxonomy" id="434235"/>
    <lineage>
        <taxon>Eukaryota</taxon>
        <taxon>Viridiplantae</taxon>
        <taxon>Streptophyta</taxon>
        <taxon>Embryophyta</taxon>
        <taxon>Tracheophyta</taxon>
        <taxon>Spermatophyta</taxon>
        <taxon>Magnoliopsida</taxon>
        <taxon>eudicotyledons</taxon>
        <taxon>Gunneridae</taxon>
        <taxon>Pentapetalae</taxon>
        <taxon>rosids</taxon>
        <taxon>malvids</taxon>
        <taxon>Sapindales</taxon>
        <taxon>Anacardiaceae</taxon>
        <taxon>Pistacia</taxon>
    </lineage>
</organism>
<name>A0ACC0ZHD3_9ROSI</name>
<evidence type="ECO:0000313" key="2">
    <source>
        <dbReference type="Proteomes" id="UP001163603"/>
    </source>
</evidence>
<dbReference type="Proteomes" id="UP001163603">
    <property type="component" value="Chromosome 1"/>
</dbReference>
<sequence length="107" mass="12359">MSSLMPSLNHVLEADGRFIAPLVLHIFNIRAVARVKLIRFLLSPPLYFSLSYSAFLVLIRIFFVAISLIFFNKALFHYVFSTLFFFSIDIISLHLFILSTLSLNSYH</sequence>
<dbReference type="EMBL" id="CM047736">
    <property type="protein sequence ID" value="KAJ0052208.1"/>
    <property type="molecule type" value="Genomic_DNA"/>
</dbReference>
<gene>
    <name evidence="1" type="ORF">Pint_00490</name>
</gene>
<proteinExistence type="predicted"/>
<protein>
    <submittedName>
        <fullName evidence="1">Uncharacterized protein</fullName>
    </submittedName>
</protein>
<reference evidence="2" key="1">
    <citation type="journal article" date="2023" name="G3 (Bethesda)">
        <title>Genome assembly and association tests identify interacting loci associated with vigor, precocity, and sex in interspecific pistachio rootstocks.</title>
        <authorList>
            <person name="Palmer W."/>
            <person name="Jacygrad E."/>
            <person name="Sagayaradj S."/>
            <person name="Cavanaugh K."/>
            <person name="Han R."/>
            <person name="Bertier L."/>
            <person name="Beede B."/>
            <person name="Kafkas S."/>
            <person name="Golino D."/>
            <person name="Preece J."/>
            <person name="Michelmore R."/>
        </authorList>
    </citation>
    <scope>NUCLEOTIDE SEQUENCE [LARGE SCALE GENOMIC DNA]</scope>
</reference>
<accession>A0ACC0ZHD3</accession>